<dbReference type="GO" id="GO:0003700">
    <property type="term" value="F:DNA-binding transcription factor activity"/>
    <property type="evidence" value="ECO:0007669"/>
    <property type="project" value="InterPro"/>
</dbReference>
<dbReference type="PANTHER" id="PTHR47894:SF1">
    <property type="entry name" value="HTH-TYPE TRANSCRIPTIONAL REGULATOR VQSM"/>
    <property type="match status" value="1"/>
</dbReference>
<dbReference type="Pfam" id="PF12833">
    <property type="entry name" value="HTH_18"/>
    <property type="match status" value="1"/>
</dbReference>
<evidence type="ECO:0000256" key="3">
    <source>
        <dbReference type="ARBA" id="ARBA00023163"/>
    </source>
</evidence>
<dbReference type="SUPFAM" id="SSF46689">
    <property type="entry name" value="Homeodomain-like"/>
    <property type="match status" value="1"/>
</dbReference>
<dbReference type="AlphaFoldDB" id="A0A059E1A2"/>
<dbReference type="EMBL" id="AWFH01000013">
    <property type="protein sequence ID" value="KCZ61446.1"/>
    <property type="molecule type" value="Genomic_DNA"/>
</dbReference>
<sequence>MNNTSSGKAQPELSETRSVIASWLIQIVAILDEFDFSIDVPDLLRRAEVDPDILQDPNARVRSRRFSRFIELIVEATGDETIGLKLAERNTPGSMHALGYSLFSSRTLETFFHRFDRFFRLISHSAETRSEIRKGCLIHSIELKEDVPPVRQDVFLATVLRFVRMVYRADYSPVLVRMRRPKPGKVAMDEFDAFFCCPIEYGHDSLELHVAEKDYTRVLRGANSDIVRRNDQIAMEYIARFDEQQIIPRIRAAIVEMLPDGAVSLESVSRELNTSNRSLQRQLQDEGTTFNTVLDDVRQHLAIGYLRTGRRSIKEISYLLGYKDPSNFSRAFRRLTGQSPQEFLENERQLDDS</sequence>
<organism evidence="5 6">
    <name type="scientific">Hyphomonas atlantica</name>
    <dbReference type="NCBI Taxonomy" id="1280948"/>
    <lineage>
        <taxon>Bacteria</taxon>
        <taxon>Pseudomonadati</taxon>
        <taxon>Pseudomonadota</taxon>
        <taxon>Alphaproteobacteria</taxon>
        <taxon>Hyphomonadales</taxon>
        <taxon>Hyphomonadaceae</taxon>
        <taxon>Hyphomonas</taxon>
    </lineage>
</organism>
<evidence type="ECO:0000256" key="1">
    <source>
        <dbReference type="ARBA" id="ARBA00023015"/>
    </source>
</evidence>
<evidence type="ECO:0000313" key="5">
    <source>
        <dbReference type="EMBL" id="KCZ61446.1"/>
    </source>
</evidence>
<dbReference type="PROSITE" id="PS01124">
    <property type="entry name" value="HTH_ARAC_FAMILY_2"/>
    <property type="match status" value="1"/>
</dbReference>
<dbReference type="InterPro" id="IPR020449">
    <property type="entry name" value="Tscrpt_reg_AraC-type_HTH"/>
</dbReference>
<dbReference type="InterPro" id="IPR018060">
    <property type="entry name" value="HTH_AraC"/>
</dbReference>
<accession>A0A059E1A2</accession>
<dbReference type="Pfam" id="PF12625">
    <property type="entry name" value="Arabinose_bd"/>
    <property type="match status" value="1"/>
</dbReference>
<reference evidence="5 6" key="1">
    <citation type="journal article" date="2014" name="Antonie Van Leeuwenhoek">
        <title>Hyphomonas beringensis sp. nov. and Hyphomonas chukchiensis sp. nov., isolated from surface seawater of the Bering Sea and Chukchi Sea.</title>
        <authorList>
            <person name="Li C."/>
            <person name="Lai Q."/>
            <person name="Li G."/>
            <person name="Dong C."/>
            <person name="Wang J."/>
            <person name="Liao Y."/>
            <person name="Shao Z."/>
        </authorList>
    </citation>
    <scope>NUCLEOTIDE SEQUENCE [LARGE SCALE GENOMIC DNA]</scope>
    <source>
        <strain evidence="5 6">22II1-22F38</strain>
    </source>
</reference>
<dbReference type="GO" id="GO:0000976">
    <property type="term" value="F:transcription cis-regulatory region binding"/>
    <property type="evidence" value="ECO:0007669"/>
    <property type="project" value="TreeGrafter"/>
</dbReference>
<evidence type="ECO:0000256" key="2">
    <source>
        <dbReference type="ARBA" id="ARBA00023125"/>
    </source>
</evidence>
<dbReference type="InterPro" id="IPR009057">
    <property type="entry name" value="Homeodomain-like_sf"/>
</dbReference>
<dbReference type="Gene3D" id="1.10.10.60">
    <property type="entry name" value="Homeodomain-like"/>
    <property type="match status" value="1"/>
</dbReference>
<protein>
    <recommendedName>
        <fullName evidence="4">HTH araC/xylS-type domain-containing protein</fullName>
    </recommendedName>
</protein>
<dbReference type="PRINTS" id="PR00032">
    <property type="entry name" value="HTHARAC"/>
</dbReference>
<evidence type="ECO:0000259" key="4">
    <source>
        <dbReference type="PROSITE" id="PS01124"/>
    </source>
</evidence>
<keyword evidence="6" id="KW-1185">Reference proteome</keyword>
<dbReference type="GO" id="GO:0005829">
    <property type="term" value="C:cytosol"/>
    <property type="evidence" value="ECO:0007669"/>
    <property type="project" value="TreeGrafter"/>
</dbReference>
<keyword evidence="3" id="KW-0804">Transcription</keyword>
<dbReference type="InterPro" id="IPR032687">
    <property type="entry name" value="AraC-type_N"/>
</dbReference>
<dbReference type="eggNOG" id="COG2207">
    <property type="taxonomic scope" value="Bacteria"/>
</dbReference>
<dbReference type="Proteomes" id="UP000024547">
    <property type="component" value="Unassembled WGS sequence"/>
</dbReference>
<gene>
    <name evidence="5" type="ORF">HY36_16430</name>
</gene>
<dbReference type="PANTHER" id="PTHR47894">
    <property type="entry name" value="HTH-TYPE TRANSCRIPTIONAL REGULATOR GADX"/>
    <property type="match status" value="1"/>
</dbReference>
<name>A0A059E1A2_9PROT</name>
<dbReference type="PATRIC" id="fig|1280948.3.peg.1817"/>
<comment type="caution">
    <text evidence="5">The sequence shown here is derived from an EMBL/GenBank/DDBJ whole genome shotgun (WGS) entry which is preliminary data.</text>
</comment>
<feature type="domain" description="HTH araC/xylS-type" evidence="4">
    <location>
        <begin position="248"/>
        <end position="346"/>
    </location>
</feature>
<evidence type="ECO:0000313" key="6">
    <source>
        <dbReference type="Proteomes" id="UP000024547"/>
    </source>
</evidence>
<dbReference type="STRING" id="1280948.HY36_16430"/>
<keyword evidence="2" id="KW-0238">DNA-binding</keyword>
<dbReference type="SMART" id="SM00342">
    <property type="entry name" value="HTH_ARAC"/>
    <property type="match status" value="1"/>
</dbReference>
<keyword evidence="1" id="KW-0805">Transcription regulation</keyword>
<proteinExistence type="predicted"/>